<dbReference type="Proteomes" id="UP000574717">
    <property type="component" value="Unassembled WGS sequence"/>
</dbReference>
<evidence type="ECO:0000313" key="1">
    <source>
        <dbReference type="EMBL" id="GFP19891.1"/>
    </source>
</evidence>
<evidence type="ECO:0000313" key="2">
    <source>
        <dbReference type="Proteomes" id="UP000574717"/>
    </source>
</evidence>
<reference evidence="1 2" key="1">
    <citation type="journal article" date="2020" name="Front. Microbiol.">
        <title>Single-cell genomics of novel Actinobacteria with the Wood-Ljungdahl pathway discovered in a serpentinizing system.</title>
        <authorList>
            <person name="Merino N."/>
            <person name="Kawai M."/>
            <person name="Boyd E.S."/>
            <person name="Colman D.R."/>
            <person name="McGlynn S.E."/>
            <person name="Nealson K.H."/>
            <person name="Kurokawa K."/>
            <person name="Hongoh Y."/>
        </authorList>
    </citation>
    <scope>NUCLEOTIDE SEQUENCE [LARGE SCALE GENOMIC DNA]</scope>
    <source>
        <strain evidence="1 2">S03</strain>
    </source>
</reference>
<sequence>MRKPSIPPDDFFYDFWEWLDTKDGQSSGKAPDDVADALKWSRA</sequence>
<gene>
    <name evidence="1" type="ORF">HKBW3S03_01395</name>
</gene>
<proteinExistence type="predicted"/>
<dbReference type="EMBL" id="BLRU01000170">
    <property type="protein sequence ID" value="GFP19891.1"/>
    <property type="molecule type" value="Genomic_DNA"/>
</dbReference>
<name>A0A6V8NKL5_9ACTN</name>
<accession>A0A6V8NKL5</accession>
<protein>
    <submittedName>
        <fullName evidence="1">Uncharacterized protein</fullName>
    </submittedName>
</protein>
<comment type="caution">
    <text evidence="1">The sequence shown here is derived from an EMBL/GenBank/DDBJ whole genome shotgun (WGS) entry which is preliminary data.</text>
</comment>
<organism evidence="1 2">
    <name type="scientific">Candidatus Hakubella thermalkaliphila</name>
    <dbReference type="NCBI Taxonomy" id="2754717"/>
    <lineage>
        <taxon>Bacteria</taxon>
        <taxon>Bacillati</taxon>
        <taxon>Actinomycetota</taxon>
        <taxon>Actinomycetota incertae sedis</taxon>
        <taxon>Candidatus Hakubellales</taxon>
        <taxon>Candidatus Hakubellaceae</taxon>
        <taxon>Candidatus Hakubella</taxon>
    </lineage>
</organism>
<dbReference type="AlphaFoldDB" id="A0A6V8NKL5"/>